<keyword evidence="5 6" id="KW-0472">Membrane</keyword>
<evidence type="ECO:0000256" key="6">
    <source>
        <dbReference type="SAM" id="Phobius"/>
    </source>
</evidence>
<protein>
    <submittedName>
        <fullName evidence="7">Glycosyltransferase</fullName>
        <ecNumber evidence="7">2.4.-.-</ecNumber>
    </submittedName>
</protein>
<dbReference type="Gene3D" id="3.90.550.10">
    <property type="entry name" value="Spore Coat Polysaccharide Biosynthesis Protein SpsA, Chain A"/>
    <property type="match status" value="1"/>
</dbReference>
<reference evidence="7 8" key="1">
    <citation type="submission" date="2021-12" db="EMBL/GenBank/DDBJ databases">
        <title>Discovery of the Pendulisporaceae a myxobacterial family with distinct sporulation behavior and unique specialized metabolism.</title>
        <authorList>
            <person name="Garcia R."/>
            <person name="Popoff A."/>
            <person name="Bader C.D."/>
            <person name="Loehr J."/>
            <person name="Walesch S."/>
            <person name="Walt C."/>
            <person name="Boldt J."/>
            <person name="Bunk B."/>
            <person name="Haeckl F.J.F.P.J."/>
            <person name="Gunesch A.P."/>
            <person name="Birkelbach J."/>
            <person name="Nuebel U."/>
            <person name="Pietschmann T."/>
            <person name="Bach T."/>
            <person name="Mueller R."/>
        </authorList>
    </citation>
    <scope>NUCLEOTIDE SEQUENCE [LARGE SCALE GENOMIC DNA]</scope>
    <source>
        <strain evidence="7 8">MSr12523</strain>
    </source>
</reference>
<organism evidence="7 8">
    <name type="scientific">Pendulispora brunnea</name>
    <dbReference type="NCBI Taxonomy" id="2905690"/>
    <lineage>
        <taxon>Bacteria</taxon>
        <taxon>Pseudomonadati</taxon>
        <taxon>Myxococcota</taxon>
        <taxon>Myxococcia</taxon>
        <taxon>Myxococcales</taxon>
        <taxon>Sorangiineae</taxon>
        <taxon>Pendulisporaceae</taxon>
        <taxon>Pendulispora</taxon>
    </lineage>
</organism>
<feature type="transmembrane region" description="Helical" evidence="6">
    <location>
        <begin position="296"/>
        <end position="324"/>
    </location>
</feature>
<sequence length="389" mass="43646">MTPHVLLHLLPAIVLAVVGHLEQANRMRAARKYRPARRGHREPMAAVCPVYREDPRLFARALRSWLNNDLAEVVCVIHEDETACIEIARTCGVRVITVAHRDKRQALKIGWEAVTANLVALVDSDTVWARNLVETVSAPFADPAIGGVATQSFVLEPITFWEQLRCGKGPIAVMAAQTVRGRALGCLPGRTAVYRRDLLNRIGPDFVNQYFLGKRCGPGDDTRLSALTLRAGYHTVLQANAHVWSRFPNTFGGMLRQRLRHQRNSWREHLTALTGRWLWRHPYLARCVVTSVLLRLGFLLATAYFVLLAAWGHFLVPGLVLVAWCGRRIIRTAHSLHRAGRPRSLTFGLLAIDILSHGLDAFGLLTLRRQGWLTREHGTSNNTVRTYLG</sequence>
<dbReference type="EC" id="2.4.-.-" evidence="7"/>
<keyword evidence="2" id="KW-1003">Cell membrane</keyword>
<dbReference type="SUPFAM" id="SSF53448">
    <property type="entry name" value="Nucleotide-diphospho-sugar transferases"/>
    <property type="match status" value="1"/>
</dbReference>
<evidence type="ECO:0000256" key="5">
    <source>
        <dbReference type="ARBA" id="ARBA00023136"/>
    </source>
</evidence>
<evidence type="ECO:0000256" key="3">
    <source>
        <dbReference type="ARBA" id="ARBA00022676"/>
    </source>
</evidence>
<feature type="transmembrane region" description="Helical" evidence="6">
    <location>
        <begin position="345"/>
        <end position="365"/>
    </location>
</feature>
<dbReference type="RefSeq" id="WP_394843849.1">
    <property type="nucleotide sequence ID" value="NZ_CP089982.1"/>
</dbReference>
<evidence type="ECO:0000256" key="1">
    <source>
        <dbReference type="ARBA" id="ARBA00004236"/>
    </source>
</evidence>
<accession>A0ABZ2K6T2</accession>
<dbReference type="Pfam" id="PF13641">
    <property type="entry name" value="Glyco_tranf_2_3"/>
    <property type="match status" value="1"/>
</dbReference>
<dbReference type="PANTHER" id="PTHR22913:SF12">
    <property type="entry name" value="MANNURONAN SYNTHASE"/>
    <property type="match status" value="1"/>
</dbReference>
<name>A0ABZ2K6T2_9BACT</name>
<keyword evidence="6" id="KW-1133">Transmembrane helix</keyword>
<evidence type="ECO:0000313" key="7">
    <source>
        <dbReference type="EMBL" id="WXA93250.1"/>
    </source>
</evidence>
<keyword evidence="3 7" id="KW-0328">Glycosyltransferase</keyword>
<evidence type="ECO:0000313" key="8">
    <source>
        <dbReference type="Proteomes" id="UP001379533"/>
    </source>
</evidence>
<evidence type="ECO:0000256" key="2">
    <source>
        <dbReference type="ARBA" id="ARBA00022475"/>
    </source>
</evidence>
<dbReference type="InterPro" id="IPR029044">
    <property type="entry name" value="Nucleotide-diphossugar_trans"/>
</dbReference>
<comment type="subcellular location">
    <subcellularLocation>
        <location evidence="1">Cell membrane</location>
    </subcellularLocation>
</comment>
<dbReference type="GO" id="GO:0016757">
    <property type="term" value="F:glycosyltransferase activity"/>
    <property type="evidence" value="ECO:0007669"/>
    <property type="project" value="UniProtKB-KW"/>
</dbReference>
<dbReference type="Proteomes" id="UP001379533">
    <property type="component" value="Chromosome"/>
</dbReference>
<keyword evidence="4 7" id="KW-0808">Transferase</keyword>
<proteinExistence type="predicted"/>
<keyword evidence="8" id="KW-1185">Reference proteome</keyword>
<dbReference type="PANTHER" id="PTHR22913">
    <property type="entry name" value="HYALURONAN SYNTHASE"/>
    <property type="match status" value="1"/>
</dbReference>
<dbReference type="EMBL" id="CP089982">
    <property type="protein sequence ID" value="WXA93250.1"/>
    <property type="molecule type" value="Genomic_DNA"/>
</dbReference>
<keyword evidence="6" id="KW-0812">Transmembrane</keyword>
<evidence type="ECO:0000256" key="4">
    <source>
        <dbReference type="ARBA" id="ARBA00022679"/>
    </source>
</evidence>
<gene>
    <name evidence="7" type="ORF">LZC95_43210</name>
</gene>